<evidence type="ECO:0000313" key="5">
    <source>
        <dbReference type="Proteomes" id="UP000178647"/>
    </source>
</evidence>
<feature type="domain" description="Chorismate mutase" evidence="3">
    <location>
        <begin position="1"/>
        <end position="92"/>
    </location>
</feature>
<dbReference type="STRING" id="1801672.A2896_02905"/>
<dbReference type="SUPFAM" id="SSF48600">
    <property type="entry name" value="Chorismate mutase II"/>
    <property type="match status" value="1"/>
</dbReference>
<dbReference type="AlphaFoldDB" id="A0A1G2EDG6"/>
<dbReference type="Pfam" id="PF13847">
    <property type="entry name" value="Methyltransf_31"/>
    <property type="match status" value="1"/>
</dbReference>
<dbReference type="PANTHER" id="PTHR44942">
    <property type="entry name" value="METHYLTRANSF_11 DOMAIN-CONTAINING PROTEIN"/>
    <property type="match status" value="1"/>
</dbReference>
<dbReference type="EMBL" id="MHMH01000022">
    <property type="protein sequence ID" value="OGZ23874.1"/>
    <property type="molecule type" value="Genomic_DNA"/>
</dbReference>
<comment type="caution">
    <text evidence="4">The sequence shown here is derived from an EMBL/GenBank/DDBJ whole genome shotgun (WGS) entry which is preliminary data.</text>
</comment>
<dbReference type="Gene3D" id="3.40.50.150">
    <property type="entry name" value="Vaccinia Virus protein VP39"/>
    <property type="match status" value="1"/>
</dbReference>
<dbReference type="Gene3D" id="1.20.59.10">
    <property type="entry name" value="Chorismate mutase"/>
    <property type="match status" value="1"/>
</dbReference>
<dbReference type="GO" id="GO:0008168">
    <property type="term" value="F:methyltransferase activity"/>
    <property type="evidence" value="ECO:0007669"/>
    <property type="project" value="UniProtKB-KW"/>
</dbReference>
<dbReference type="Proteomes" id="UP000178647">
    <property type="component" value="Unassembled WGS sequence"/>
</dbReference>
<dbReference type="GO" id="GO:0032259">
    <property type="term" value="P:methylation"/>
    <property type="evidence" value="ECO:0007669"/>
    <property type="project" value="UniProtKB-KW"/>
</dbReference>
<dbReference type="SUPFAM" id="SSF53335">
    <property type="entry name" value="S-adenosyl-L-methionine-dependent methyltransferases"/>
    <property type="match status" value="1"/>
</dbReference>
<dbReference type="GO" id="GO:0004106">
    <property type="term" value="F:chorismate mutase activity"/>
    <property type="evidence" value="ECO:0007669"/>
    <property type="project" value="InterPro"/>
</dbReference>
<name>A0A1G2EDG6_9BACT</name>
<dbReference type="InterPro" id="IPR051052">
    <property type="entry name" value="Diverse_substrate_MTase"/>
</dbReference>
<dbReference type="Pfam" id="PF01817">
    <property type="entry name" value="CM_2"/>
    <property type="match status" value="1"/>
</dbReference>
<accession>A0A1G2EDG6</accession>
<evidence type="ECO:0000313" key="4">
    <source>
        <dbReference type="EMBL" id="OGZ23874.1"/>
    </source>
</evidence>
<dbReference type="InterPro" id="IPR036979">
    <property type="entry name" value="CM_dom_sf"/>
</dbReference>
<dbReference type="InterPro" id="IPR036263">
    <property type="entry name" value="Chorismate_II_sf"/>
</dbReference>
<dbReference type="PANTHER" id="PTHR44942:SF4">
    <property type="entry name" value="METHYLTRANSFERASE TYPE 11 DOMAIN-CONTAINING PROTEIN"/>
    <property type="match status" value="1"/>
</dbReference>
<evidence type="ECO:0000256" key="2">
    <source>
        <dbReference type="ARBA" id="ARBA00022679"/>
    </source>
</evidence>
<proteinExistence type="predicted"/>
<protein>
    <recommendedName>
        <fullName evidence="3">Chorismate mutase domain-containing protein</fullName>
    </recommendedName>
</protein>
<dbReference type="PROSITE" id="PS51168">
    <property type="entry name" value="CHORISMATE_MUT_2"/>
    <property type="match status" value="1"/>
</dbReference>
<organism evidence="4 5">
    <name type="scientific">Candidatus Nealsonbacteria bacterium RIFCSPLOWO2_01_FULL_43_32</name>
    <dbReference type="NCBI Taxonomy" id="1801672"/>
    <lineage>
        <taxon>Bacteria</taxon>
        <taxon>Candidatus Nealsoniibacteriota</taxon>
    </lineage>
</organism>
<evidence type="ECO:0000259" key="3">
    <source>
        <dbReference type="PROSITE" id="PS51168"/>
    </source>
</evidence>
<dbReference type="GO" id="GO:0046417">
    <property type="term" value="P:chorismate metabolic process"/>
    <property type="evidence" value="ECO:0007669"/>
    <property type="project" value="InterPro"/>
</dbReference>
<sequence length="376" mass="42351">MPKELDLKELGNRLRMVDNHLVTILAQRMELAKQVEEYKREHHESLIRLAVEDQRIESAKALAKTKGLNANFIAAFQYLIMAEACRVEIFQMQDEPELKEQELSPEQLKENLLALTKEIAPLYDQNYGLDFFATRSYLSFEDSVISREIGTLKALGMLDSAIDLGCATGKVSFKLAESFQRVVGYDISPEMIGEARNNLQKAGAPNNIEFKVADIEESIPEESNSVSLVVMSLGTAGDILNLRQALARIKRILKPNGRLILSFYNSSALLYRCWFFPWQVSLAASINQTKHCLDVRLKERVFSIYARPYSVSEIKKLLNQAGFEKPTLSTYPTISAILPNEFFGEESMQNLISDIDHQLAGLESGAYTLAITRKGT</sequence>
<dbReference type="InterPro" id="IPR029063">
    <property type="entry name" value="SAM-dependent_MTases_sf"/>
</dbReference>
<gene>
    <name evidence="4" type="ORF">A2896_02905</name>
</gene>
<keyword evidence="1" id="KW-0489">Methyltransferase</keyword>
<dbReference type="InterPro" id="IPR025714">
    <property type="entry name" value="Methyltranfer_dom"/>
</dbReference>
<dbReference type="SMART" id="SM00830">
    <property type="entry name" value="CM_2"/>
    <property type="match status" value="1"/>
</dbReference>
<keyword evidence="2" id="KW-0808">Transferase</keyword>
<evidence type="ECO:0000256" key="1">
    <source>
        <dbReference type="ARBA" id="ARBA00022603"/>
    </source>
</evidence>
<reference evidence="4 5" key="1">
    <citation type="journal article" date="2016" name="Nat. Commun.">
        <title>Thousands of microbial genomes shed light on interconnected biogeochemical processes in an aquifer system.</title>
        <authorList>
            <person name="Anantharaman K."/>
            <person name="Brown C.T."/>
            <person name="Hug L.A."/>
            <person name="Sharon I."/>
            <person name="Castelle C.J."/>
            <person name="Probst A.J."/>
            <person name="Thomas B.C."/>
            <person name="Singh A."/>
            <person name="Wilkins M.J."/>
            <person name="Karaoz U."/>
            <person name="Brodie E.L."/>
            <person name="Williams K.H."/>
            <person name="Hubbard S.S."/>
            <person name="Banfield J.F."/>
        </authorList>
    </citation>
    <scope>NUCLEOTIDE SEQUENCE [LARGE SCALE GENOMIC DNA]</scope>
</reference>
<dbReference type="CDD" id="cd02440">
    <property type="entry name" value="AdoMet_MTases"/>
    <property type="match status" value="1"/>
</dbReference>
<dbReference type="InterPro" id="IPR002701">
    <property type="entry name" value="CM_II_prokaryot"/>
</dbReference>